<dbReference type="Gene3D" id="2.60.40.1190">
    <property type="match status" value="1"/>
</dbReference>
<organism evidence="1">
    <name type="scientific">Proteinivorax hydrogeniformans</name>
    <dbReference type="NCBI Taxonomy" id="1826727"/>
    <lineage>
        <taxon>Bacteria</taxon>
        <taxon>Bacillati</taxon>
        <taxon>Bacillota</taxon>
        <taxon>Clostridia</taxon>
        <taxon>Eubacteriales</taxon>
        <taxon>Proteinivoracaceae</taxon>
        <taxon>Proteinivorax</taxon>
    </lineage>
</organism>
<protein>
    <submittedName>
        <fullName evidence="1">Uncharacterized protein</fullName>
    </submittedName>
</protein>
<accession>A0AAU8HUF3</accession>
<name>A0AAU8HUF3_9FIRM</name>
<reference evidence="1" key="2">
    <citation type="submission" date="2024-06" db="EMBL/GenBank/DDBJ databases">
        <authorList>
            <person name="Petrova K.O."/>
            <person name="Toshchakov S.V."/>
            <person name="Boltjanskaja Y.V."/>
            <person name="Kevbrin V.V."/>
        </authorList>
    </citation>
    <scope>NUCLEOTIDE SEQUENCE</scope>
    <source>
        <strain evidence="1">Z-710</strain>
    </source>
</reference>
<dbReference type="RefSeq" id="WP_353893542.1">
    <property type="nucleotide sequence ID" value="NZ_CP159485.1"/>
</dbReference>
<dbReference type="SUPFAM" id="SSF49344">
    <property type="entry name" value="CBD9-like"/>
    <property type="match status" value="1"/>
</dbReference>
<sequence length="379" mass="44162">MNQFYYLNSKKADAIFKSPSKAWDEFNANKLKPFQLDSPNETTNIENIACYSENHLYIIIKTKQEEITHRDRSYQNGDGFHLVLAAPKENNLPSDEFYVIGISPLATDGFRKFVWYKNIDLATSHLKDTVIKTSKTKTGIYIMAKIPWKEIQPIKGLLLEKYGYNISYVQATIDGKNTYILKEDSKIQSEQSLRKYLPYQFEKPKAADKIEYNLDINSKHCKVGGQLKLSLAINSNVNKEATLQVTCKNKLLSKKKILINKELFKTTFPVVLEDLPLGENDIDIQITGKDLDVKENRAVFIYDHSKFEKVKEDVNNLWVTKESTDQFIKESIISTKFQWQNMMEELKKLKPYEEFQKIESYYKSTINDLQKVKEKKHLF</sequence>
<proteinExistence type="predicted"/>
<dbReference type="EMBL" id="CP159485">
    <property type="protein sequence ID" value="XCI28992.1"/>
    <property type="molecule type" value="Genomic_DNA"/>
</dbReference>
<dbReference type="AlphaFoldDB" id="A0AAU8HUF3"/>
<gene>
    <name evidence="1" type="ORF">PRVXH_000288</name>
</gene>
<reference evidence="1" key="1">
    <citation type="journal article" date="2018" name="Antonie Van Leeuwenhoek">
        <title>Proteinivorax hydrogeniformans sp. nov., an anaerobic, haloalkaliphilic bacterium fermenting proteinaceous compounds with high hydrogen production.</title>
        <authorList>
            <person name="Boltyanskaya Y."/>
            <person name="Detkova E."/>
            <person name="Pimenov N."/>
            <person name="Kevbrin V."/>
        </authorList>
    </citation>
    <scope>NUCLEOTIDE SEQUENCE</scope>
    <source>
        <strain evidence="1">Z-710</strain>
    </source>
</reference>
<evidence type="ECO:0000313" key="1">
    <source>
        <dbReference type="EMBL" id="XCI28992.1"/>
    </source>
</evidence>